<proteinExistence type="inferred from homology"/>
<keyword evidence="5" id="KW-0677">Repeat</keyword>
<dbReference type="InterPro" id="IPR024079">
    <property type="entry name" value="MetalloPept_cat_dom_sf"/>
</dbReference>
<gene>
    <name evidence="7" type="ORF">H8M03_06075</name>
</gene>
<dbReference type="EMBL" id="CP060697">
    <property type="protein sequence ID" value="QNM83880.1"/>
    <property type="molecule type" value="Genomic_DNA"/>
</dbReference>
<dbReference type="GO" id="GO:0005509">
    <property type="term" value="F:calcium ion binding"/>
    <property type="evidence" value="ECO:0007669"/>
    <property type="project" value="InterPro"/>
</dbReference>
<evidence type="ECO:0000256" key="3">
    <source>
        <dbReference type="ARBA" id="ARBA00009490"/>
    </source>
</evidence>
<dbReference type="SUPFAM" id="SSF51120">
    <property type="entry name" value="beta-Roll"/>
    <property type="match status" value="3"/>
</dbReference>
<dbReference type="PANTHER" id="PTHR38340:SF1">
    <property type="entry name" value="S-LAYER PROTEIN"/>
    <property type="match status" value="1"/>
</dbReference>
<dbReference type="GO" id="GO:0008270">
    <property type="term" value="F:zinc ion binding"/>
    <property type="evidence" value="ECO:0007669"/>
    <property type="project" value="InterPro"/>
</dbReference>
<dbReference type="AlphaFoldDB" id="A0A7G9L5I1"/>
<dbReference type="GO" id="GO:0005615">
    <property type="term" value="C:extracellular space"/>
    <property type="evidence" value="ECO:0007669"/>
    <property type="project" value="InterPro"/>
</dbReference>
<dbReference type="Gene3D" id="3.40.390.10">
    <property type="entry name" value="Collagenase (Catalytic Domain)"/>
    <property type="match status" value="1"/>
</dbReference>
<dbReference type="Pfam" id="PF00353">
    <property type="entry name" value="HemolysinCabind"/>
    <property type="match status" value="4"/>
</dbReference>
<dbReference type="PRINTS" id="PR00313">
    <property type="entry name" value="CABNDNGRPT"/>
</dbReference>
<dbReference type="InterPro" id="IPR050557">
    <property type="entry name" value="RTX_toxin/Mannuronan_C5-epim"/>
</dbReference>
<dbReference type="Proteomes" id="UP000515861">
    <property type="component" value="Chromosome"/>
</dbReference>
<dbReference type="Gene3D" id="2.150.10.10">
    <property type="entry name" value="Serralysin-like metalloprotease, C-terminal"/>
    <property type="match status" value="4"/>
</dbReference>
<sequence>MPDIPADSTTSATISVGGQIQNTLEATGDHDWFKVNLTAGQKVVIAVNLGTLEDSYVYVRNSAGTVLAENDDGGGGRGSRVVFTAPTSGTYYIDVGAWEPDEPIDNYTGTGSYQLSVNNYVPPAPGTLDDFAYQMTHGFFQGDVHRFDVTQGDTLTVDLTALTPTGRAVALDALQIWSDIIGVAFVEQTGDAHITFDDLDQGTGAFADTVHSNGITTSAIVNVSVSRTNLHTFMHEIGHALGLGHTSNSNAGTAGAVYPNDAIWSNDGAAISIMSYFDNGENTYYSSRGFSHLPIMTPQVADIIAISNLYGLSTTTRVGNTTYGFNNTSGRIGFDAVQRPNVSYTVFDSGGIDTLDYSGFFAAQRINLNAEEFSNVGGHVGNVVIARGTVIENAFGGAGHDILIGNTAANLLRGNGGDDRIDGRGGADTMRGGVGDDTYFADTGQDQAIELAGEGNDIVYSSANYRLRDHVENLVLTGNAARGFGNDAANRIVGNSAANVLDGQGGADVMRGGLGNDTYYVDNAGDRAIELSGQGRDTVYSSLNIQLSANVEDLVLVGAATRGTGNTLDNRLVGNGHANTLNGGLGADVLRGGAGNDIYIVENGSDHTIEDAGAGRDRVYSTVGWTLESNVEDLFARGSASIALTGNTLANTLSGNAGNNVLDGRAGADVLRGGAGADTFAFRSGEFGGLSSSTADRIADFSRAQGDHIDLHLVDAHVGLAGDQAFAFIGTGAFTGAAGQLRYQVINGNTYVYGDTNGDGAADFLIRVDGGINLAAADFIL</sequence>
<dbReference type="Pfam" id="PF04151">
    <property type="entry name" value="PPC"/>
    <property type="match status" value="1"/>
</dbReference>
<reference evidence="7 8" key="1">
    <citation type="submission" date="2020-08" db="EMBL/GenBank/DDBJ databases">
        <title>Sphingomonas sp. sand1-3 16S ribosomal RNA gene Genome sequencing and assembly.</title>
        <authorList>
            <person name="Kang M."/>
        </authorList>
    </citation>
    <scope>NUCLEOTIDE SEQUENCE [LARGE SCALE GENOMIC DNA]</scope>
    <source>
        <strain evidence="8">sand1-3</strain>
    </source>
</reference>
<dbReference type="RefSeq" id="WP_187480834.1">
    <property type="nucleotide sequence ID" value="NZ_CP060697.1"/>
</dbReference>
<dbReference type="PANTHER" id="PTHR38340">
    <property type="entry name" value="S-LAYER PROTEIN"/>
    <property type="match status" value="1"/>
</dbReference>
<protein>
    <submittedName>
        <fullName evidence="7">M10 family metallopeptidase C-terminal domain-containing protein</fullName>
    </submittedName>
</protein>
<dbReference type="GO" id="GO:0008237">
    <property type="term" value="F:metallopeptidase activity"/>
    <property type="evidence" value="ECO:0007669"/>
    <property type="project" value="InterPro"/>
</dbReference>
<evidence type="ECO:0000256" key="2">
    <source>
        <dbReference type="ARBA" id="ARBA00004613"/>
    </source>
</evidence>
<evidence type="ECO:0000256" key="5">
    <source>
        <dbReference type="ARBA" id="ARBA00022737"/>
    </source>
</evidence>
<dbReference type="KEGG" id="ssau:H8M03_06075"/>
<evidence type="ECO:0000313" key="8">
    <source>
        <dbReference type="Proteomes" id="UP000515861"/>
    </source>
</evidence>
<keyword evidence="4" id="KW-0964">Secreted</keyword>
<comment type="cofactor">
    <cofactor evidence="1">
        <name>Ca(2+)</name>
        <dbReference type="ChEBI" id="CHEBI:29108"/>
    </cofactor>
</comment>
<keyword evidence="8" id="KW-1185">Reference proteome</keyword>
<evidence type="ECO:0000313" key="7">
    <source>
        <dbReference type="EMBL" id="QNM83880.1"/>
    </source>
</evidence>
<accession>A0A7G9L5I1</accession>
<dbReference type="InterPro" id="IPR001343">
    <property type="entry name" value="Hemolysn_Ca-bd"/>
</dbReference>
<dbReference type="SUPFAM" id="SSF55486">
    <property type="entry name" value="Metalloproteases ('zincins'), catalytic domain"/>
    <property type="match status" value="1"/>
</dbReference>
<dbReference type="Gene3D" id="2.60.120.380">
    <property type="match status" value="1"/>
</dbReference>
<dbReference type="InterPro" id="IPR007280">
    <property type="entry name" value="Peptidase_C_arc/bac"/>
</dbReference>
<dbReference type="InterPro" id="IPR006026">
    <property type="entry name" value="Peptidase_Metallo"/>
</dbReference>
<evidence type="ECO:0000256" key="1">
    <source>
        <dbReference type="ARBA" id="ARBA00001913"/>
    </source>
</evidence>
<organism evidence="7 8">
    <name type="scientific">Sphingomonas sabuli</name>
    <dbReference type="NCBI Taxonomy" id="2764186"/>
    <lineage>
        <taxon>Bacteria</taxon>
        <taxon>Pseudomonadati</taxon>
        <taxon>Pseudomonadota</taxon>
        <taxon>Alphaproteobacteria</taxon>
        <taxon>Sphingomonadales</taxon>
        <taxon>Sphingomonadaceae</taxon>
        <taxon>Sphingomonas</taxon>
    </lineage>
</organism>
<dbReference type="GO" id="GO:0006508">
    <property type="term" value="P:proteolysis"/>
    <property type="evidence" value="ECO:0007669"/>
    <property type="project" value="InterPro"/>
</dbReference>
<feature type="domain" description="Peptidase metallopeptidase" evidence="6">
    <location>
        <begin position="143"/>
        <end position="287"/>
    </location>
</feature>
<name>A0A7G9L5I1_9SPHN</name>
<dbReference type="Pfam" id="PF10462">
    <property type="entry name" value="Peptidase_M66"/>
    <property type="match status" value="1"/>
</dbReference>
<evidence type="ECO:0000256" key="4">
    <source>
        <dbReference type="ARBA" id="ARBA00022525"/>
    </source>
</evidence>
<evidence type="ECO:0000259" key="6">
    <source>
        <dbReference type="SMART" id="SM00235"/>
    </source>
</evidence>
<dbReference type="SMART" id="SM00235">
    <property type="entry name" value="ZnMc"/>
    <property type="match status" value="1"/>
</dbReference>
<dbReference type="InterPro" id="IPR013858">
    <property type="entry name" value="Peptidase_M10B_C"/>
</dbReference>
<dbReference type="Pfam" id="PF08548">
    <property type="entry name" value="Peptidase_M10_C"/>
    <property type="match status" value="2"/>
</dbReference>
<dbReference type="SUPFAM" id="SSF89260">
    <property type="entry name" value="Collagen-binding domain"/>
    <property type="match status" value="1"/>
</dbReference>
<comment type="similarity">
    <text evidence="3">Belongs to the peptidase M10B family.</text>
</comment>
<dbReference type="InterPro" id="IPR011049">
    <property type="entry name" value="Serralysin-like_metalloprot_C"/>
</dbReference>
<comment type="subcellular location">
    <subcellularLocation>
        <location evidence="2">Secreted</location>
    </subcellularLocation>
</comment>